<dbReference type="Proteomes" id="UP000199055">
    <property type="component" value="Unassembled WGS sequence"/>
</dbReference>
<keyword evidence="3" id="KW-1185">Reference proteome</keyword>
<name>A0A1H9JN25_9ACTN</name>
<feature type="compositionally biased region" description="Low complexity" evidence="1">
    <location>
        <begin position="273"/>
        <end position="286"/>
    </location>
</feature>
<organism evidence="2 3">
    <name type="scientific">Streptomyces radiopugnans</name>
    <dbReference type="NCBI Taxonomy" id="403935"/>
    <lineage>
        <taxon>Bacteria</taxon>
        <taxon>Bacillati</taxon>
        <taxon>Actinomycetota</taxon>
        <taxon>Actinomycetes</taxon>
        <taxon>Kitasatosporales</taxon>
        <taxon>Streptomycetaceae</taxon>
        <taxon>Streptomyces</taxon>
    </lineage>
</organism>
<dbReference type="STRING" id="403935.SAMN05216481_118109"/>
<reference evidence="2 3" key="1">
    <citation type="submission" date="2016-10" db="EMBL/GenBank/DDBJ databases">
        <authorList>
            <person name="de Groot N.N."/>
        </authorList>
    </citation>
    <scope>NUCLEOTIDE SEQUENCE [LARGE SCALE GENOMIC DNA]</scope>
    <source>
        <strain evidence="2 3">CGMCC 4.3519</strain>
    </source>
</reference>
<feature type="compositionally biased region" description="Polar residues" evidence="1">
    <location>
        <begin position="303"/>
        <end position="316"/>
    </location>
</feature>
<evidence type="ECO:0000256" key="1">
    <source>
        <dbReference type="SAM" id="MobiDB-lite"/>
    </source>
</evidence>
<dbReference type="AlphaFoldDB" id="A0A1H9JN25"/>
<gene>
    <name evidence="2" type="ORF">SAMN05216481_118109</name>
</gene>
<evidence type="ECO:0008006" key="4">
    <source>
        <dbReference type="Google" id="ProtNLM"/>
    </source>
</evidence>
<evidence type="ECO:0000313" key="2">
    <source>
        <dbReference type="EMBL" id="SEQ88240.1"/>
    </source>
</evidence>
<accession>A0A1H9JN25</accession>
<proteinExistence type="predicted"/>
<evidence type="ECO:0000313" key="3">
    <source>
        <dbReference type="Proteomes" id="UP000199055"/>
    </source>
</evidence>
<protein>
    <recommendedName>
        <fullName evidence="4">Ferritin-like domain-containing protein</fullName>
    </recommendedName>
</protein>
<feature type="region of interest" description="Disordered" evidence="1">
    <location>
        <begin position="241"/>
        <end position="316"/>
    </location>
</feature>
<sequence length="316" mass="33321">MLRRRDLVREVLDDDASFRLLCSLAAAAQARNGRESRRIAALVPQGRRELAPAMARYGELQERHARLLAGLLAACGLEPAEVPPEADHAALLERRGSCPAHARMRCGQPLSERDVLAHLAHGHAASTRAAAWLARLAGHLSGRPGAGEAVREVLRAEREHLAWCREGMLGFARAGHVAAVELVLRENALAEARAHRDAALAVLARTGHLLGWSMARSVVMEGGVQARYAYERLAGRRRAVRLDPLPPLPKPEPGADAGPGPEHESEPARDAVRAGSGPGARPGAESGTEHGAEPGEGPGAGSRTPSGEAATTSPGV</sequence>
<dbReference type="EMBL" id="FOET01000018">
    <property type="protein sequence ID" value="SEQ88240.1"/>
    <property type="molecule type" value="Genomic_DNA"/>
</dbReference>
<dbReference type="RefSeq" id="WP_093662933.1">
    <property type="nucleotide sequence ID" value="NZ_FOET01000018.1"/>
</dbReference>
<feature type="compositionally biased region" description="Basic and acidic residues" evidence="1">
    <location>
        <begin position="261"/>
        <end position="272"/>
    </location>
</feature>